<dbReference type="KEGG" id="sre:PTSG_05497"/>
<feature type="compositionally biased region" description="Low complexity" evidence="1">
    <location>
        <begin position="65"/>
        <end position="74"/>
    </location>
</feature>
<dbReference type="RefSeq" id="XP_004993368.1">
    <property type="nucleotide sequence ID" value="XM_004993311.1"/>
</dbReference>
<dbReference type="InParanoid" id="F2UBD9"/>
<proteinExistence type="predicted"/>
<protein>
    <submittedName>
        <fullName evidence="3">Uncharacterized protein</fullName>
    </submittedName>
</protein>
<keyword evidence="2" id="KW-0812">Transmembrane</keyword>
<gene>
    <name evidence="3" type="ORF">PTSG_05497</name>
</gene>
<evidence type="ECO:0000256" key="1">
    <source>
        <dbReference type="SAM" id="MobiDB-lite"/>
    </source>
</evidence>
<evidence type="ECO:0000313" key="3">
    <source>
        <dbReference type="EMBL" id="EGD73805.1"/>
    </source>
</evidence>
<organism evidence="4">
    <name type="scientific">Salpingoeca rosetta (strain ATCC 50818 / BSB-021)</name>
    <dbReference type="NCBI Taxonomy" id="946362"/>
    <lineage>
        <taxon>Eukaryota</taxon>
        <taxon>Choanoflagellata</taxon>
        <taxon>Craspedida</taxon>
        <taxon>Salpingoecidae</taxon>
        <taxon>Salpingoeca</taxon>
    </lineage>
</organism>
<feature type="region of interest" description="Disordered" evidence="1">
    <location>
        <begin position="47"/>
        <end position="85"/>
    </location>
</feature>
<keyword evidence="4" id="KW-1185">Reference proteome</keyword>
<dbReference type="AlphaFoldDB" id="F2UBD9"/>
<sequence length="151" mass="16137">MATTLADHVGSEGCVALTEHGGTRCSKALSNLHRLERFGQLDDKTMEAMQALQRKRRDSHHTAPSGRNNNSGSGDNDDGYDAREGAAEGGSLGVGVVRHLPAPIQTVIGVVLRGISLVQHITHAMWSLLFALIAVASLHWMTPSHPDTKPS</sequence>
<reference evidence="3" key="1">
    <citation type="submission" date="2009-08" db="EMBL/GenBank/DDBJ databases">
        <title>Annotation of Salpingoeca rosetta.</title>
        <authorList>
            <consortium name="The Broad Institute Genome Sequencing Platform"/>
            <person name="Russ C."/>
            <person name="Cuomo C."/>
            <person name="Burger G."/>
            <person name="Gray M.W."/>
            <person name="Holland P.W.H."/>
            <person name="King N."/>
            <person name="Lang F.B.F."/>
            <person name="Roger A.J."/>
            <person name="Ruiz-Trillo I."/>
            <person name="Young S.K."/>
            <person name="Zeng Q."/>
            <person name="Gargeya S."/>
            <person name="Alvarado L."/>
            <person name="Berlin A."/>
            <person name="Chapman S.B."/>
            <person name="Chen Z."/>
            <person name="Freedman E."/>
            <person name="Gellesch M."/>
            <person name="Goldberg J."/>
            <person name="Griggs A."/>
            <person name="Gujja S."/>
            <person name="Heilman E."/>
            <person name="Heiman D."/>
            <person name="Howarth C."/>
            <person name="Mehta T."/>
            <person name="Neiman D."/>
            <person name="Pearson M."/>
            <person name="Roberts A."/>
            <person name="Saif S."/>
            <person name="Shea T."/>
            <person name="Shenoy N."/>
            <person name="Sisk P."/>
            <person name="Stolte C."/>
            <person name="Sykes S."/>
            <person name="White J."/>
            <person name="Yandava C."/>
            <person name="Haas B."/>
            <person name="Nusbaum C."/>
            <person name="Birren B."/>
        </authorList>
    </citation>
    <scope>NUCLEOTIDE SEQUENCE [LARGE SCALE GENOMIC DNA]</scope>
    <source>
        <strain evidence="3">ATCC 50818</strain>
    </source>
</reference>
<keyword evidence="2" id="KW-0472">Membrane</keyword>
<name>F2UBD9_SALR5</name>
<evidence type="ECO:0000313" key="4">
    <source>
        <dbReference type="Proteomes" id="UP000007799"/>
    </source>
</evidence>
<feature type="transmembrane region" description="Helical" evidence="2">
    <location>
        <begin position="123"/>
        <end position="141"/>
    </location>
</feature>
<dbReference type="Proteomes" id="UP000007799">
    <property type="component" value="Unassembled WGS sequence"/>
</dbReference>
<evidence type="ECO:0000256" key="2">
    <source>
        <dbReference type="SAM" id="Phobius"/>
    </source>
</evidence>
<accession>F2UBD9</accession>
<dbReference type="GeneID" id="16073945"/>
<dbReference type="EMBL" id="GL832967">
    <property type="protein sequence ID" value="EGD73805.1"/>
    <property type="molecule type" value="Genomic_DNA"/>
</dbReference>
<keyword evidence="2" id="KW-1133">Transmembrane helix</keyword>